<evidence type="ECO:0008006" key="11">
    <source>
        <dbReference type="Google" id="ProtNLM"/>
    </source>
</evidence>
<dbReference type="HOGENOM" id="CLU_011791_2_0_1"/>
<dbReference type="InterPro" id="IPR015155">
    <property type="entry name" value="PFU"/>
</dbReference>
<evidence type="ECO:0000256" key="3">
    <source>
        <dbReference type="ARBA" id="ARBA00022574"/>
    </source>
</evidence>
<dbReference type="GO" id="GO:0043130">
    <property type="term" value="F:ubiquitin binding"/>
    <property type="evidence" value="ECO:0007669"/>
    <property type="project" value="TreeGrafter"/>
</dbReference>
<protein>
    <recommendedName>
        <fullName evidence="11">Phospholipase A-2-activating protein</fullName>
    </recommendedName>
</protein>
<evidence type="ECO:0000256" key="2">
    <source>
        <dbReference type="ARBA" id="ARBA00022490"/>
    </source>
</evidence>
<feature type="repeat" description="WD" evidence="5">
    <location>
        <begin position="10"/>
        <end position="42"/>
    </location>
</feature>
<evidence type="ECO:0000256" key="1">
    <source>
        <dbReference type="ARBA" id="ARBA00004496"/>
    </source>
</evidence>
<dbReference type="InterPro" id="IPR019775">
    <property type="entry name" value="WD40_repeat_CS"/>
</dbReference>
<dbReference type="PROSITE" id="PS51394">
    <property type="entry name" value="PFU"/>
    <property type="match status" value="1"/>
</dbReference>
<feature type="repeat" description="WD" evidence="5">
    <location>
        <begin position="233"/>
        <end position="264"/>
    </location>
</feature>
<dbReference type="InterPro" id="IPR036322">
    <property type="entry name" value="WD40_repeat_dom_sf"/>
</dbReference>
<proteinExistence type="predicted"/>
<dbReference type="Gene3D" id="2.130.10.10">
    <property type="entry name" value="YVTN repeat-like/Quinoprotein amine dehydrogenase"/>
    <property type="match status" value="1"/>
</dbReference>
<dbReference type="FunFam" id="2.130.10.10:FF:000236">
    <property type="entry name" value="Polyubiquitin binding protein (Doa1/Ufd3)"/>
    <property type="match status" value="1"/>
</dbReference>
<dbReference type="PROSITE" id="PS50082">
    <property type="entry name" value="WD_REPEATS_2"/>
    <property type="match status" value="3"/>
</dbReference>
<dbReference type="Pfam" id="PF09070">
    <property type="entry name" value="PFU"/>
    <property type="match status" value="1"/>
</dbReference>
<feature type="region of interest" description="Disordered" evidence="6">
    <location>
        <begin position="463"/>
        <end position="506"/>
    </location>
</feature>
<dbReference type="PROSITE" id="PS00678">
    <property type="entry name" value="WD_REPEATS_1"/>
    <property type="match status" value="1"/>
</dbReference>
<dbReference type="InterPro" id="IPR015943">
    <property type="entry name" value="WD40/YVTN_repeat-like_dom_sf"/>
</dbReference>
<reference evidence="10" key="1">
    <citation type="submission" date="2012-06" db="EMBL/GenBank/DDBJ databases">
        <title>The genome sequence of Coniosporium apollinis CBS 100218.</title>
        <authorList>
            <consortium name="The Broad Institute Genome Sequencing Platform"/>
            <person name="Cuomo C."/>
            <person name="Gorbushina A."/>
            <person name="Noack S."/>
            <person name="Walker B."/>
            <person name="Young S.K."/>
            <person name="Zeng Q."/>
            <person name="Gargeya S."/>
            <person name="Fitzgerald M."/>
            <person name="Haas B."/>
            <person name="Abouelleil A."/>
            <person name="Alvarado L."/>
            <person name="Arachchi H.M."/>
            <person name="Berlin A.M."/>
            <person name="Chapman S.B."/>
            <person name="Goldberg J."/>
            <person name="Griggs A."/>
            <person name="Gujja S."/>
            <person name="Hansen M."/>
            <person name="Howarth C."/>
            <person name="Imamovic A."/>
            <person name="Larimer J."/>
            <person name="McCowan C."/>
            <person name="Montmayeur A."/>
            <person name="Murphy C."/>
            <person name="Neiman D."/>
            <person name="Pearson M."/>
            <person name="Priest M."/>
            <person name="Roberts A."/>
            <person name="Saif S."/>
            <person name="Shea T."/>
            <person name="Sisk P."/>
            <person name="Sykes S."/>
            <person name="Wortman J."/>
            <person name="Nusbaum C."/>
            <person name="Birren B."/>
        </authorList>
    </citation>
    <scope>NUCLEOTIDE SEQUENCE [LARGE SCALE GENOMIC DNA]</scope>
    <source>
        <strain evidence="10">CBS 100218</strain>
    </source>
</reference>
<dbReference type="SMART" id="SM00320">
    <property type="entry name" value="WD40"/>
    <property type="match status" value="7"/>
</dbReference>
<comment type="subcellular location">
    <subcellularLocation>
        <location evidence="1">Cytoplasm</location>
    </subcellularLocation>
</comment>
<dbReference type="InterPro" id="IPR020472">
    <property type="entry name" value="WD40_PAC1"/>
</dbReference>
<keyword evidence="2" id="KW-0963">Cytoplasm</keyword>
<dbReference type="Gene3D" id="3.10.20.870">
    <property type="entry name" value="PFU (PLAA family ubiquitin binding), C-terminal domain"/>
    <property type="match status" value="1"/>
</dbReference>
<accession>R7YUN4</accession>
<evidence type="ECO:0000313" key="10">
    <source>
        <dbReference type="Proteomes" id="UP000016924"/>
    </source>
</evidence>
<evidence type="ECO:0000256" key="6">
    <source>
        <dbReference type="SAM" id="MobiDB-lite"/>
    </source>
</evidence>
<dbReference type="eggNOG" id="KOG0301">
    <property type="taxonomic scope" value="Eukaryota"/>
</dbReference>
<dbReference type="PROSITE" id="PS50294">
    <property type="entry name" value="WD_REPEATS_REGION"/>
    <property type="match status" value="3"/>
</dbReference>
<dbReference type="CDD" id="cd00200">
    <property type="entry name" value="WD40"/>
    <property type="match status" value="1"/>
</dbReference>
<dbReference type="Gene3D" id="1.25.10.10">
    <property type="entry name" value="Leucine-rich Repeat Variant"/>
    <property type="match status" value="1"/>
</dbReference>
<dbReference type="InterPro" id="IPR013535">
    <property type="entry name" value="PUL_dom"/>
</dbReference>
<dbReference type="AlphaFoldDB" id="R7YUN4"/>
<keyword evidence="10" id="KW-1185">Reference proteome</keyword>
<dbReference type="OrthoDB" id="10265988at2759"/>
<dbReference type="InterPro" id="IPR001680">
    <property type="entry name" value="WD40_rpt"/>
</dbReference>
<name>R7YUN4_CONA1</name>
<sequence>MGEFKLSASLEGHEDDVRDVAFPHPKFILSASRDATVRSWNLLAPKPPSYDCTLISHGSAFVNSLTYVPPSPAYPQGLVVSGGKDTIIEVRQPGKAPQDNADALLLGHSSNVCSLDVSEDGRIIVSGSWDQEARVWQVGNWEAAVTVLQGHEASVWAVLAYDRETIITGCADKLIRVFDPSGKLLRSIRGSSDVVRALCRLPPKHSSGGQFASAGNDAVIRCWTLEGRQTAELHGHENYIYSLAVSPSGELVSSSEDRTARIWKNNQCIQTITHPAISVWSVAVCPENGDIVTGASDRVVRVFSRSEDRQANIDTIKAFEDSVKSSSIPQQQVGNINKEQLPGPEFIQQKSGTKEGQVQMIREDNGNVSAYQWSTAANQWINVGTVVDAAGSSGRKISYKGQDYDYVFDVDIEDGKPPLKLPYNLSQNPYETANKFIADNELPISYLDQVANFIVTNTQGASLGPGAGSQTQAPGSDPWGSESRYRPGEVDSAAPQNMPAESRPKLLPQTQYLSITTANLKTIQKKVQELNQHLIDQGSKDLSLNPSDLQILSAMTKQLEQASAKPEATAPALNEGIDLALKLATAWPQDKRLPGLDLLRLLAAASPNLAAHTSSSDQTIVDQLAVSGVFSPDAPPNNTMMAIRTFVNLFNTEEGRFIADGEFDKIHELVQPFVGSSNRNLVVAIATLYINFGVMLAAPAHNADRALTLLDDLTKVVNSATDSEALYRALVGAGTLLCLGEDFRTAAKEVFDFDRALQRAENVGKEPRIKNVIREMRDELA</sequence>
<dbReference type="PROSITE" id="PS51396">
    <property type="entry name" value="PUL"/>
    <property type="match status" value="1"/>
</dbReference>
<dbReference type="InterPro" id="IPR011989">
    <property type="entry name" value="ARM-like"/>
</dbReference>
<dbReference type="EMBL" id="JH767575">
    <property type="protein sequence ID" value="EON65592.1"/>
    <property type="molecule type" value="Genomic_DNA"/>
</dbReference>
<feature type="repeat" description="WD" evidence="5">
    <location>
        <begin position="105"/>
        <end position="146"/>
    </location>
</feature>
<feature type="domain" description="PFU" evidence="7">
    <location>
        <begin position="372"/>
        <end position="468"/>
    </location>
</feature>
<dbReference type="GO" id="GO:0005737">
    <property type="term" value="C:cytoplasm"/>
    <property type="evidence" value="ECO:0007669"/>
    <property type="project" value="UniProtKB-SubCell"/>
</dbReference>
<dbReference type="GO" id="GO:0005634">
    <property type="term" value="C:nucleus"/>
    <property type="evidence" value="ECO:0007669"/>
    <property type="project" value="TreeGrafter"/>
</dbReference>
<keyword evidence="4" id="KW-0677">Repeat</keyword>
<organism evidence="9 10">
    <name type="scientific">Coniosporium apollinis (strain CBS 100218)</name>
    <name type="common">Rock-inhabiting black yeast</name>
    <dbReference type="NCBI Taxonomy" id="1168221"/>
    <lineage>
        <taxon>Eukaryota</taxon>
        <taxon>Fungi</taxon>
        <taxon>Dikarya</taxon>
        <taxon>Ascomycota</taxon>
        <taxon>Pezizomycotina</taxon>
        <taxon>Dothideomycetes</taxon>
        <taxon>Dothideomycetes incertae sedis</taxon>
        <taxon>Coniosporium</taxon>
    </lineage>
</organism>
<dbReference type="InterPro" id="IPR038122">
    <property type="entry name" value="PFU_sf"/>
</dbReference>
<evidence type="ECO:0000256" key="5">
    <source>
        <dbReference type="PROSITE-ProRule" id="PRU00221"/>
    </source>
</evidence>
<dbReference type="SUPFAM" id="SSF50978">
    <property type="entry name" value="WD40 repeat-like"/>
    <property type="match status" value="1"/>
</dbReference>
<gene>
    <name evidence="9" type="ORF">W97_04830</name>
</gene>
<dbReference type="FunFam" id="3.10.20.870:FF:000003">
    <property type="entry name" value="Polyubiquitin binding (Doa1 Ufd3) protein"/>
    <property type="match status" value="1"/>
</dbReference>
<dbReference type="PANTHER" id="PTHR19849:SF0">
    <property type="entry name" value="PHOSPHOLIPASE A-2-ACTIVATING PROTEIN"/>
    <property type="match status" value="1"/>
</dbReference>
<dbReference type="PANTHER" id="PTHR19849">
    <property type="entry name" value="PHOSPHOLIPASE A-2-ACTIVATING PROTEIN"/>
    <property type="match status" value="1"/>
</dbReference>
<dbReference type="GO" id="GO:0010992">
    <property type="term" value="P:ubiquitin recycling"/>
    <property type="evidence" value="ECO:0007669"/>
    <property type="project" value="TreeGrafter"/>
</dbReference>
<dbReference type="OMA" id="DKCIYYW"/>
<evidence type="ECO:0000259" key="7">
    <source>
        <dbReference type="PROSITE" id="PS51394"/>
    </source>
</evidence>
<dbReference type="Proteomes" id="UP000016924">
    <property type="component" value="Unassembled WGS sequence"/>
</dbReference>
<dbReference type="Pfam" id="PF08324">
    <property type="entry name" value="PUL"/>
    <property type="match status" value="1"/>
</dbReference>
<dbReference type="Pfam" id="PF00400">
    <property type="entry name" value="WD40"/>
    <property type="match status" value="6"/>
</dbReference>
<dbReference type="GO" id="GO:0043161">
    <property type="term" value="P:proteasome-mediated ubiquitin-dependent protein catabolic process"/>
    <property type="evidence" value="ECO:0007669"/>
    <property type="project" value="TreeGrafter"/>
</dbReference>
<evidence type="ECO:0000313" key="9">
    <source>
        <dbReference type="EMBL" id="EON65592.1"/>
    </source>
</evidence>
<dbReference type="RefSeq" id="XP_007780909.1">
    <property type="nucleotide sequence ID" value="XM_007782719.1"/>
</dbReference>
<feature type="domain" description="PUL" evidence="8">
    <location>
        <begin position="505"/>
        <end position="779"/>
    </location>
</feature>
<dbReference type="STRING" id="1168221.R7YUN4"/>
<keyword evidence="3 5" id="KW-0853">WD repeat</keyword>
<dbReference type="PRINTS" id="PR00320">
    <property type="entry name" value="GPROTEINBRPT"/>
</dbReference>
<dbReference type="GeneID" id="19902141"/>
<evidence type="ECO:0000256" key="4">
    <source>
        <dbReference type="ARBA" id="ARBA00022737"/>
    </source>
</evidence>
<evidence type="ECO:0000259" key="8">
    <source>
        <dbReference type="PROSITE" id="PS51396"/>
    </source>
</evidence>